<dbReference type="Proteomes" id="UP001374535">
    <property type="component" value="Chromosome 5"/>
</dbReference>
<dbReference type="AlphaFoldDB" id="A0AAQ3NJ40"/>
<reference evidence="1 2" key="1">
    <citation type="journal article" date="2023" name="Life. Sci Alliance">
        <title>Evolutionary insights into 3D genome organization and epigenetic landscape of Vigna mungo.</title>
        <authorList>
            <person name="Junaid A."/>
            <person name="Singh B."/>
            <person name="Bhatia S."/>
        </authorList>
    </citation>
    <scope>NUCLEOTIDE SEQUENCE [LARGE SCALE GENOMIC DNA]</scope>
    <source>
        <strain evidence="1">Urdbean</strain>
    </source>
</reference>
<dbReference type="EMBL" id="CP144696">
    <property type="protein sequence ID" value="WVZ09850.1"/>
    <property type="molecule type" value="Genomic_DNA"/>
</dbReference>
<keyword evidence="2" id="KW-1185">Reference proteome</keyword>
<proteinExistence type="predicted"/>
<gene>
    <name evidence="1" type="ORF">V8G54_014380</name>
</gene>
<accession>A0AAQ3NJ40</accession>
<evidence type="ECO:0000313" key="1">
    <source>
        <dbReference type="EMBL" id="WVZ09850.1"/>
    </source>
</evidence>
<name>A0AAQ3NJ40_VIGMU</name>
<sequence length="160" mass="17796">MTYVLKFAGGPSHWIIGSRRKGYLPYKWLGDNPFVYDFRNITDRQVAIGKFGLSKDLPIKYGIVIYQRIKVVGNGIGNTIGKGHESLPKKFSILIFLCPLCITCHPNNNWDSVFPTPPLSLRDDGFHYREGGYSRGLHDQGVVVAEAIGGADMEVSCTCD</sequence>
<organism evidence="1 2">
    <name type="scientific">Vigna mungo</name>
    <name type="common">Black gram</name>
    <name type="synonym">Phaseolus mungo</name>
    <dbReference type="NCBI Taxonomy" id="3915"/>
    <lineage>
        <taxon>Eukaryota</taxon>
        <taxon>Viridiplantae</taxon>
        <taxon>Streptophyta</taxon>
        <taxon>Embryophyta</taxon>
        <taxon>Tracheophyta</taxon>
        <taxon>Spermatophyta</taxon>
        <taxon>Magnoliopsida</taxon>
        <taxon>eudicotyledons</taxon>
        <taxon>Gunneridae</taxon>
        <taxon>Pentapetalae</taxon>
        <taxon>rosids</taxon>
        <taxon>fabids</taxon>
        <taxon>Fabales</taxon>
        <taxon>Fabaceae</taxon>
        <taxon>Papilionoideae</taxon>
        <taxon>50 kb inversion clade</taxon>
        <taxon>NPAAA clade</taxon>
        <taxon>indigoferoid/millettioid clade</taxon>
        <taxon>Phaseoleae</taxon>
        <taxon>Vigna</taxon>
    </lineage>
</organism>
<evidence type="ECO:0000313" key="2">
    <source>
        <dbReference type="Proteomes" id="UP001374535"/>
    </source>
</evidence>
<protein>
    <submittedName>
        <fullName evidence="1">Uncharacterized protein</fullName>
    </submittedName>
</protein>